<sequence>MFLPHDALFKQFLGDIALARNFFEVHLPADVLSQVCLSSLKRVSGSFVEPTLKQSHSDMVYSFETPTGKDGYLYCLLEHGGMRWQPCNGTWSRATTPCRWSCQLFYHGETSPYPYSLDWFDYFDDKEAARRLDSEPFTLVDVTVIPEEDILKHGMIAWLELVQKLVRVRDMMDIAPYLIRLDKRFPLNDDLFKSLLYYLFQEGETASRPLFFEALSSTTQRENVMTIAEELRKEGLEEGLKQGIQQGKEEGLKQATLTIAKKLMADGESPEKIQKYTGLPVEDIARLFH</sequence>
<dbReference type="GO" id="GO:1990238">
    <property type="term" value="F:double-stranded DNA endonuclease activity"/>
    <property type="evidence" value="ECO:0007669"/>
    <property type="project" value="TreeGrafter"/>
</dbReference>
<evidence type="ECO:0000313" key="3">
    <source>
        <dbReference type="EMBL" id="ACQ67462.1"/>
    </source>
</evidence>
<comment type="similarity">
    <text evidence="1">Belongs to the Rpn/YhgA-like nuclease family.</text>
</comment>
<accession>C4K4G9</accession>
<protein>
    <recommendedName>
        <fullName evidence="2">Transposase (putative) YhgA-like domain-containing protein</fullName>
    </recommendedName>
</protein>
<dbReference type="Pfam" id="PF04754">
    <property type="entry name" value="Transposase_31"/>
    <property type="match status" value="2"/>
</dbReference>
<gene>
    <name evidence="3" type="ordered locus">HDEF_0729</name>
</gene>
<dbReference type="HOGENOM" id="CLU_059548_3_1_6"/>
<dbReference type="PANTHER" id="PTHR34611">
    <property type="match status" value="1"/>
</dbReference>
<dbReference type="GO" id="GO:0006310">
    <property type="term" value="P:DNA recombination"/>
    <property type="evidence" value="ECO:0007669"/>
    <property type="project" value="TreeGrafter"/>
</dbReference>
<dbReference type="InterPro" id="IPR010106">
    <property type="entry name" value="RpnA"/>
</dbReference>
<evidence type="ECO:0000259" key="2">
    <source>
        <dbReference type="Pfam" id="PF04754"/>
    </source>
</evidence>
<dbReference type="eggNOG" id="COG5464">
    <property type="taxonomic scope" value="Bacteria"/>
</dbReference>
<reference evidence="3 4" key="1">
    <citation type="journal article" date="2009" name="Proc. Natl. Acad. Sci. U.S.A.">
        <title>Hamiltonella defensa, genome evolution of protective bacterial endosymbiont from pathogenic ancestors.</title>
        <authorList>
            <person name="Degnan P.H."/>
            <person name="Yu Y."/>
            <person name="Sisneros N."/>
            <person name="Wing R.A."/>
            <person name="Moran N.A."/>
        </authorList>
    </citation>
    <scope>NUCLEOTIDE SEQUENCE [LARGE SCALE GENOMIC DNA]</scope>
    <source>
        <strain evidence="4">5AT</strain>
    </source>
</reference>
<evidence type="ECO:0000313" key="4">
    <source>
        <dbReference type="Proteomes" id="UP000002334"/>
    </source>
</evidence>
<dbReference type="KEGG" id="hde:HDEF_0729"/>
<dbReference type="InterPro" id="IPR051699">
    <property type="entry name" value="Rpn/YhgA-like_nuclease"/>
</dbReference>
<proteinExistence type="inferred from homology"/>
<feature type="domain" description="Transposase (putative) YhgA-like" evidence="2">
    <location>
        <begin position="104"/>
        <end position="181"/>
    </location>
</feature>
<organism evidence="3 4">
    <name type="scientific">Hamiltonella defensa subsp. Acyrthosiphon pisum (strain 5AT)</name>
    <dbReference type="NCBI Taxonomy" id="572265"/>
    <lineage>
        <taxon>Bacteria</taxon>
        <taxon>Pseudomonadati</taxon>
        <taxon>Pseudomonadota</taxon>
        <taxon>Gammaproteobacteria</taxon>
        <taxon>Enterobacterales</taxon>
        <taxon>Enterobacteriaceae</taxon>
        <taxon>aphid secondary symbionts</taxon>
        <taxon>Candidatus Williamhamiltonella</taxon>
    </lineage>
</organism>
<keyword evidence="4" id="KW-1185">Reference proteome</keyword>
<dbReference type="EMBL" id="CP001277">
    <property type="protein sequence ID" value="ACQ67462.1"/>
    <property type="molecule type" value="Genomic_DNA"/>
</dbReference>
<feature type="domain" description="Transposase (putative) YhgA-like" evidence="2">
    <location>
        <begin position="4"/>
        <end position="79"/>
    </location>
</feature>
<evidence type="ECO:0000256" key="1">
    <source>
        <dbReference type="ARBA" id="ARBA00009787"/>
    </source>
</evidence>
<dbReference type="STRING" id="572265.HDEF_0729"/>
<dbReference type="Proteomes" id="UP000002334">
    <property type="component" value="Chromosome"/>
</dbReference>
<name>C4K4G9_HAMD5</name>
<dbReference type="InterPro" id="IPR006842">
    <property type="entry name" value="Transposase_31"/>
</dbReference>
<dbReference type="NCBIfam" id="TIGR01784">
    <property type="entry name" value="T_den_put_tspse"/>
    <property type="match status" value="1"/>
</dbReference>
<dbReference type="PANTHER" id="PTHR34611:SF2">
    <property type="entry name" value="INACTIVE RECOMBINATION-PROMOTING NUCLEASE-LIKE PROTEIN RPNE-RELATED"/>
    <property type="match status" value="1"/>
</dbReference>
<dbReference type="AlphaFoldDB" id="C4K4G9"/>